<evidence type="ECO:0000256" key="7">
    <source>
        <dbReference type="ARBA" id="ARBA00022801"/>
    </source>
</evidence>
<evidence type="ECO:0000259" key="16">
    <source>
        <dbReference type="Pfam" id="PF05922"/>
    </source>
</evidence>
<dbReference type="EMBL" id="JAKEKT020000050">
    <property type="protein sequence ID" value="KAL1640477.1"/>
    <property type="molecule type" value="Genomic_DNA"/>
</dbReference>
<feature type="active site" description="Charge relay system" evidence="10">
    <location>
        <position position="832"/>
    </location>
</feature>
<evidence type="ECO:0000259" key="15">
    <source>
        <dbReference type="Pfam" id="PF02838"/>
    </source>
</evidence>
<feature type="active site" description="Charge relay system" evidence="10">
    <location>
        <position position="1021"/>
    </location>
</feature>
<dbReference type="SUPFAM" id="SSF55545">
    <property type="entry name" value="beta-N-acetylhexosaminidase-like domain"/>
    <property type="match status" value="1"/>
</dbReference>
<reference evidence="17 18" key="1">
    <citation type="journal article" date="2023" name="Plant Dis.">
        <title>First Report of Diplodia intermedia Causing Canker and Dieback Diseases on Apple Trees in Canada.</title>
        <authorList>
            <person name="Ellouze W."/>
            <person name="Ilyukhin E."/>
            <person name="Sulman M."/>
            <person name="Ali S."/>
        </authorList>
    </citation>
    <scope>NUCLEOTIDE SEQUENCE [LARGE SCALE GENOMIC DNA]</scope>
    <source>
        <strain evidence="17 18">M45-28</strain>
    </source>
</reference>
<name>A0ABR3TM29_9PEZI</name>
<evidence type="ECO:0000256" key="3">
    <source>
        <dbReference type="ARBA" id="ARBA00011073"/>
    </source>
</evidence>
<evidence type="ECO:0000256" key="1">
    <source>
        <dbReference type="ARBA" id="ARBA00001231"/>
    </source>
</evidence>
<evidence type="ECO:0000256" key="2">
    <source>
        <dbReference type="ARBA" id="ARBA00006285"/>
    </source>
</evidence>
<evidence type="ECO:0000313" key="17">
    <source>
        <dbReference type="EMBL" id="KAL1640477.1"/>
    </source>
</evidence>
<comment type="similarity">
    <text evidence="2">Belongs to the glycosyl hydrolase 20 family.</text>
</comment>
<dbReference type="PROSITE" id="PS00138">
    <property type="entry name" value="SUBTILASE_SER"/>
    <property type="match status" value="1"/>
</dbReference>
<evidence type="ECO:0000256" key="5">
    <source>
        <dbReference type="ARBA" id="ARBA00022670"/>
    </source>
</evidence>
<accession>A0ABR3TM29</accession>
<comment type="caution">
    <text evidence="17">The sequence shown here is derived from an EMBL/GenBank/DDBJ whole genome shotgun (WGS) entry which is preliminary data.</text>
</comment>
<dbReference type="PRINTS" id="PR00723">
    <property type="entry name" value="SUBTILISIN"/>
</dbReference>
<dbReference type="Gene3D" id="3.30.379.10">
    <property type="entry name" value="Chitobiase/beta-hexosaminidase domain 2-like"/>
    <property type="match status" value="1"/>
</dbReference>
<feature type="domain" description="Inhibitor I9" evidence="16">
    <location>
        <begin position="735"/>
        <end position="773"/>
    </location>
</feature>
<dbReference type="SUPFAM" id="SSF51445">
    <property type="entry name" value="(Trans)glycosidases"/>
    <property type="match status" value="1"/>
</dbReference>
<evidence type="ECO:0000256" key="6">
    <source>
        <dbReference type="ARBA" id="ARBA00022729"/>
    </source>
</evidence>
<feature type="chain" id="PRO_5046619160" description="beta-N-acetylhexosaminidase" evidence="12">
    <location>
        <begin position="19"/>
        <end position="1056"/>
    </location>
</feature>
<keyword evidence="7 10" id="KW-0378">Hydrolase</keyword>
<dbReference type="InterPro" id="IPR017853">
    <property type="entry name" value="GH"/>
</dbReference>
<dbReference type="InterPro" id="IPR015882">
    <property type="entry name" value="HEX_bac_N"/>
</dbReference>
<dbReference type="InterPro" id="IPR000209">
    <property type="entry name" value="Peptidase_S8/S53_dom"/>
</dbReference>
<keyword evidence="8 10" id="KW-0720">Serine protease</keyword>
<comment type="similarity">
    <text evidence="3 10 11">Belongs to the peptidase S8 family.</text>
</comment>
<dbReference type="CDD" id="cd06564">
    <property type="entry name" value="GH20_DspB_LnbB-like"/>
    <property type="match status" value="1"/>
</dbReference>
<dbReference type="EC" id="3.2.1.52" evidence="4"/>
<dbReference type="InterPro" id="IPR029018">
    <property type="entry name" value="Hex-like_dom2"/>
</dbReference>
<evidence type="ECO:0000256" key="8">
    <source>
        <dbReference type="ARBA" id="ARBA00022825"/>
    </source>
</evidence>
<dbReference type="InterPro" id="IPR015500">
    <property type="entry name" value="Peptidase_S8_subtilisin-rel"/>
</dbReference>
<keyword evidence="5 10" id="KW-0645">Protease</keyword>
<feature type="domain" description="Peptidase S8/S53" evidence="13">
    <location>
        <begin position="825"/>
        <end position="1035"/>
    </location>
</feature>
<protein>
    <recommendedName>
        <fullName evidence="4">beta-N-acetylhexosaminidase</fullName>
        <ecNumber evidence="4">3.2.1.52</ecNumber>
    </recommendedName>
</protein>
<sequence length="1056" mass="111760">MRFPTAASLALLVTAGSARLLTVPTIPFEPANGSLSVGSLRSIVVDEKHVDAVNEDGETLIPPTLMEFARTFATDFSKTLGANLTLATGTAAETGSIFLTLDNATDFLDAAGRHTSEGYSFSVSGDGVTIAGASPLGAWWGTRTLLQAAVLNNGTIPAGSAVDAPGWATRGVMLDAGRHYYPPEFLMDICSYLSFFKQNTFHLHLSDNMGSVYLDDYDFEMNLYAAFRLDSDAPELAGLNRRKNESYTRDVFETMQQTCASRGVTIIPEIETPGHALVITQWKPELALSTDYSMLNLSHPDTLPTVRAIWHEFLPWFHAKTVHIGADEYDATLAADYNDFVNALSAYIGASTTPAKSIRIWGTFPPSAAYTNNIAPAAASIQHWEFFEDNPLHDYLARNYSVLNSDDAFYIVNKWSGSYPQSLNRTRIFHGDPVSGGPYAPYVFDTNNATNNPPREHPRVLGHVAALWNDCGPNATVYSEAYYAWRDALPALADKQWGGDLAEGEYDAVFAPLHGDGVIPAQNLERRVKSVGPTVLMYDFAAMAGDAVVPDASGNGYDGAVVAVGGGDADSVCGVVDPAKGPGALRLDGACFVQTPLVEGKGRDYTLSFAVWPEVRGGALFAGGDGGGDALRAGNGSSESVMLVAAGYAFALNYSLPLGAWSELAEGTRKPSKMKFTSLICLGAVVLGTLAAPHHSQPPTTNKRRSDNTKDYDIVMLPDADLASVLAVLNLHPHMDDVLATYNNTLFKGFSGALTPHEATLLRAMPNVRAVAEVVEVNVAAETRNGVPWGLQRISQRGTIHSSNYPLDRTYTYRYPTASTPLGATVDVYVLDTGIYTAHAEFASTRASMGYTYWPRNTTDGHGHGTHCAATIAGATVGVAGSANVVGVKVLSDAGPGPSTALLAGLDWVAGRHGEGEGDGRASVMSMSLGFEERSEAIEAAVGEMLAAGNSATDACTVTPAALGGPSSSVPVVTVGASTYDDAVAAFSNTGQCVDVYAPGVWVVSAGIAHPHEYVVKSGTSMATPHVAGLMAYRLGEAAKEGKKEGPVEVKSPSSE</sequence>
<proteinExistence type="inferred from homology"/>
<gene>
    <name evidence="17" type="ORF">SLS58_006977</name>
</gene>
<evidence type="ECO:0000256" key="11">
    <source>
        <dbReference type="RuleBase" id="RU003355"/>
    </source>
</evidence>
<dbReference type="InterPro" id="IPR052764">
    <property type="entry name" value="GH20_Enzymes"/>
</dbReference>
<dbReference type="PANTHER" id="PTHR43678:SF1">
    <property type="entry name" value="BETA-N-ACETYLHEXOSAMINIDASE"/>
    <property type="match status" value="1"/>
</dbReference>
<dbReference type="InterPro" id="IPR015883">
    <property type="entry name" value="Glyco_hydro_20_cat"/>
</dbReference>
<feature type="domain" description="Glycoside hydrolase family 20 catalytic" evidence="14">
    <location>
        <begin position="170"/>
        <end position="497"/>
    </location>
</feature>
<evidence type="ECO:0000313" key="18">
    <source>
        <dbReference type="Proteomes" id="UP001521184"/>
    </source>
</evidence>
<dbReference type="Pfam" id="PF00082">
    <property type="entry name" value="Peptidase_S8"/>
    <property type="match status" value="1"/>
</dbReference>
<keyword evidence="18" id="KW-1185">Reference proteome</keyword>
<dbReference type="Pfam" id="PF02838">
    <property type="entry name" value="Glyco_hydro_20b"/>
    <property type="match status" value="1"/>
</dbReference>
<evidence type="ECO:0000256" key="12">
    <source>
        <dbReference type="SAM" id="SignalP"/>
    </source>
</evidence>
<keyword evidence="6 12" id="KW-0732">Signal</keyword>
<evidence type="ECO:0000256" key="4">
    <source>
        <dbReference type="ARBA" id="ARBA00012663"/>
    </source>
</evidence>
<dbReference type="InterPro" id="IPR023827">
    <property type="entry name" value="Peptidase_S8_Asp-AS"/>
</dbReference>
<dbReference type="SUPFAM" id="SSF52743">
    <property type="entry name" value="Subtilisin-like"/>
    <property type="match status" value="1"/>
</dbReference>
<evidence type="ECO:0000256" key="9">
    <source>
        <dbReference type="ARBA" id="ARBA00023295"/>
    </source>
</evidence>
<dbReference type="PROSITE" id="PS51892">
    <property type="entry name" value="SUBTILASE"/>
    <property type="match status" value="1"/>
</dbReference>
<dbReference type="PROSITE" id="PS00136">
    <property type="entry name" value="SUBTILASE_ASP"/>
    <property type="match status" value="1"/>
</dbReference>
<dbReference type="Pfam" id="PF00728">
    <property type="entry name" value="Glyco_hydro_20"/>
    <property type="match status" value="1"/>
</dbReference>
<dbReference type="PANTHER" id="PTHR43678">
    <property type="entry name" value="PUTATIVE (AFU_ORTHOLOGUE AFUA_2G00640)-RELATED"/>
    <property type="match status" value="1"/>
</dbReference>
<feature type="active site" description="Charge relay system" evidence="10">
    <location>
        <position position="864"/>
    </location>
</feature>
<dbReference type="InterPro" id="IPR023828">
    <property type="entry name" value="Peptidase_S8_Ser-AS"/>
</dbReference>
<dbReference type="InterPro" id="IPR010259">
    <property type="entry name" value="S8pro/Inhibitor_I9"/>
</dbReference>
<feature type="signal peptide" evidence="12">
    <location>
        <begin position="1"/>
        <end position="18"/>
    </location>
</feature>
<evidence type="ECO:0000259" key="14">
    <source>
        <dbReference type="Pfam" id="PF00728"/>
    </source>
</evidence>
<evidence type="ECO:0000259" key="13">
    <source>
        <dbReference type="Pfam" id="PF00082"/>
    </source>
</evidence>
<dbReference type="Pfam" id="PF05922">
    <property type="entry name" value="Inhibitor_I9"/>
    <property type="match status" value="1"/>
</dbReference>
<dbReference type="InterPro" id="IPR034193">
    <property type="entry name" value="PCSK9_ProteinaseK-like"/>
</dbReference>
<dbReference type="CDD" id="cd04077">
    <property type="entry name" value="Peptidases_S8_PCSK9_ProteinaseK_like"/>
    <property type="match status" value="1"/>
</dbReference>
<dbReference type="Gene3D" id="3.20.20.80">
    <property type="entry name" value="Glycosidases"/>
    <property type="match status" value="1"/>
</dbReference>
<dbReference type="Proteomes" id="UP001521184">
    <property type="component" value="Unassembled WGS sequence"/>
</dbReference>
<evidence type="ECO:0000256" key="10">
    <source>
        <dbReference type="PROSITE-ProRule" id="PRU01240"/>
    </source>
</evidence>
<organism evidence="17 18">
    <name type="scientific">Diplodia intermedia</name>
    <dbReference type="NCBI Taxonomy" id="856260"/>
    <lineage>
        <taxon>Eukaryota</taxon>
        <taxon>Fungi</taxon>
        <taxon>Dikarya</taxon>
        <taxon>Ascomycota</taxon>
        <taxon>Pezizomycotina</taxon>
        <taxon>Dothideomycetes</taxon>
        <taxon>Dothideomycetes incertae sedis</taxon>
        <taxon>Botryosphaeriales</taxon>
        <taxon>Botryosphaeriaceae</taxon>
        <taxon>Diplodia</taxon>
    </lineage>
</organism>
<feature type="domain" description="Beta-hexosaminidase bacterial type N-terminal" evidence="15">
    <location>
        <begin position="64"/>
        <end position="164"/>
    </location>
</feature>
<dbReference type="Gene3D" id="3.40.50.200">
    <property type="entry name" value="Peptidase S8/S53 domain"/>
    <property type="match status" value="1"/>
</dbReference>
<keyword evidence="9" id="KW-0326">Glycosidase</keyword>
<dbReference type="InterPro" id="IPR036852">
    <property type="entry name" value="Peptidase_S8/S53_dom_sf"/>
</dbReference>
<comment type="catalytic activity">
    <reaction evidence="1">
        <text>Hydrolysis of terminal non-reducing N-acetyl-D-hexosamine residues in N-acetyl-beta-D-hexosaminides.</text>
        <dbReference type="EC" id="3.2.1.52"/>
    </reaction>
</comment>